<protein>
    <submittedName>
        <fullName evidence="1">Uncharacterized protein</fullName>
    </submittedName>
</protein>
<evidence type="ECO:0000313" key="2">
    <source>
        <dbReference type="Proteomes" id="UP000316495"/>
    </source>
</evidence>
<accession>A0A554LJR8</accession>
<reference evidence="1 2" key="1">
    <citation type="submission" date="2017-07" db="EMBL/GenBank/DDBJ databases">
        <title>Mechanisms for carbon and nitrogen cycling indicate functional differentiation within the Candidate Phyla Radiation.</title>
        <authorList>
            <person name="Danczak R.E."/>
            <person name="Johnston M.D."/>
            <person name="Kenah C."/>
            <person name="Slattery M."/>
            <person name="Wrighton K.C."/>
            <person name="Wilkins M.J."/>
        </authorList>
    </citation>
    <scope>NUCLEOTIDE SEQUENCE [LARGE SCALE GENOMIC DNA]</scope>
    <source>
        <strain evidence="1">Athens1014_28</strain>
    </source>
</reference>
<dbReference type="EMBL" id="VMGN01000053">
    <property type="protein sequence ID" value="TSC93112.1"/>
    <property type="molecule type" value="Genomic_DNA"/>
</dbReference>
<dbReference type="AlphaFoldDB" id="A0A554LJR8"/>
<dbReference type="Proteomes" id="UP000316495">
    <property type="component" value="Unassembled WGS sequence"/>
</dbReference>
<organism evidence="1 2">
    <name type="scientific">Candidatus Berkelbacteria bacterium Athens1014_28</name>
    <dbReference type="NCBI Taxonomy" id="2017145"/>
    <lineage>
        <taxon>Bacteria</taxon>
        <taxon>Candidatus Berkelbacteria</taxon>
    </lineage>
</organism>
<evidence type="ECO:0000313" key="1">
    <source>
        <dbReference type="EMBL" id="TSC93112.1"/>
    </source>
</evidence>
<comment type="caution">
    <text evidence="1">The sequence shown here is derived from an EMBL/GenBank/DDBJ whole genome shotgun (WGS) entry which is preliminary data.</text>
</comment>
<proteinExistence type="predicted"/>
<sequence>MTQNTYKKGTLNLFIYPDKNHFTGVCLELDIIVEGKSAYEVRQELFDGVSSYVETIIKNKLPESLLNRPAPKEYWDRFFALLAEEIKAHKNRNLTPTKNSSFEFMKIPIGDTRRVLQPC</sequence>
<name>A0A554LJR8_9BACT</name>
<gene>
    <name evidence="1" type="ORF">Athens101428_739</name>
</gene>